<protein>
    <submittedName>
        <fullName evidence="2">Uncharacterized protein</fullName>
    </submittedName>
</protein>
<dbReference type="KEGG" id="mbe:MBM_02905"/>
<reference evidence="2 3" key="1">
    <citation type="journal article" date="2012" name="BMC Genomics">
        <title>Sequencing the genome of Marssonina brunnea reveals fungus-poplar co-evolution.</title>
        <authorList>
            <person name="Zhu S."/>
            <person name="Cao Y.-Z."/>
            <person name="Jiang C."/>
            <person name="Tan B.-Y."/>
            <person name="Wang Z."/>
            <person name="Feng S."/>
            <person name="Zhang L."/>
            <person name="Su X.-H."/>
            <person name="Brejova B."/>
            <person name="Vinar T."/>
            <person name="Xu M."/>
            <person name="Wang M.-X."/>
            <person name="Zhang S.-G."/>
            <person name="Huang M.-R."/>
            <person name="Wu R."/>
            <person name="Zhou Y."/>
        </authorList>
    </citation>
    <scope>NUCLEOTIDE SEQUENCE [LARGE SCALE GENOMIC DNA]</scope>
    <source>
        <strain evidence="2 3">MB_m1</strain>
    </source>
</reference>
<proteinExistence type="predicted"/>
<organism evidence="2 3">
    <name type="scientific">Marssonina brunnea f. sp. multigermtubi (strain MB_m1)</name>
    <name type="common">Marssonina leaf spot fungus</name>
    <dbReference type="NCBI Taxonomy" id="1072389"/>
    <lineage>
        <taxon>Eukaryota</taxon>
        <taxon>Fungi</taxon>
        <taxon>Dikarya</taxon>
        <taxon>Ascomycota</taxon>
        <taxon>Pezizomycotina</taxon>
        <taxon>Leotiomycetes</taxon>
        <taxon>Helotiales</taxon>
        <taxon>Drepanopezizaceae</taxon>
        <taxon>Drepanopeziza</taxon>
    </lineage>
</organism>
<accession>K1XD16</accession>
<name>K1XD16_MARBU</name>
<keyword evidence="1" id="KW-0472">Membrane</keyword>
<dbReference type="HOGENOM" id="CLU_767430_0_0_1"/>
<evidence type="ECO:0000313" key="2">
    <source>
        <dbReference type="EMBL" id="EKD18663.1"/>
    </source>
</evidence>
<keyword evidence="3" id="KW-1185">Reference proteome</keyword>
<dbReference type="Proteomes" id="UP000006753">
    <property type="component" value="Unassembled WGS sequence"/>
</dbReference>
<feature type="transmembrane region" description="Helical" evidence="1">
    <location>
        <begin position="252"/>
        <end position="275"/>
    </location>
</feature>
<evidence type="ECO:0000313" key="3">
    <source>
        <dbReference type="Proteomes" id="UP000006753"/>
    </source>
</evidence>
<keyword evidence="1" id="KW-1133">Transmembrane helix</keyword>
<keyword evidence="1" id="KW-0812">Transmembrane</keyword>
<dbReference type="AlphaFoldDB" id="K1XD16"/>
<sequence>MIDGHRYTDANIAELDYRLYLEGIVDAESRVMEVSRSEASEPFPSAGVPNSDSAALGTSLRENLKFSLLRLTAELDIFCRQLGRRAFKSFSSPQMAWPLKVPRTANRSSIASRSPCGIWKALFSEAYTVLLLDNNKKGADMGLCVFRTQTSNSLITYHKLPNEQLVRFRTRAELSSKTKPEPSRYFLITVEASLPMKHRRQHRKSEADASGRGACGPRHEGVFVVRAGRGGGEGLLAGRSEKGARECQPGCLVALGLGYLFYLGCIYVCVCVFAADRLEGEISNLTYFPGSKISSSLCQHKLERAFRETLTELSSQHSKQSILPLHTHILICTPVHHPSIMHTSVRKPPFPRAKPGPKTSN</sequence>
<dbReference type="InParanoid" id="K1XD16"/>
<evidence type="ECO:0000256" key="1">
    <source>
        <dbReference type="SAM" id="Phobius"/>
    </source>
</evidence>
<gene>
    <name evidence="2" type="ORF">MBM_02905</name>
</gene>
<dbReference type="EMBL" id="JH921432">
    <property type="protein sequence ID" value="EKD18663.1"/>
    <property type="molecule type" value="Genomic_DNA"/>
</dbReference>